<evidence type="ECO:0000256" key="1">
    <source>
        <dbReference type="SAM" id="SignalP"/>
    </source>
</evidence>
<dbReference type="Gene3D" id="1.25.40.390">
    <property type="match status" value="1"/>
</dbReference>
<feature type="signal peptide" evidence="1">
    <location>
        <begin position="1"/>
        <end position="22"/>
    </location>
</feature>
<keyword evidence="1" id="KW-0732">Signal</keyword>
<dbReference type="OrthoDB" id="1097962at2"/>
<reference evidence="3 4" key="1">
    <citation type="submission" date="2017-05" db="EMBL/GenBank/DDBJ databases">
        <authorList>
            <person name="Varghese N."/>
            <person name="Submissions S."/>
        </authorList>
    </citation>
    <scope>NUCLEOTIDE SEQUENCE [LARGE SCALE GENOMIC DNA]</scope>
    <source>
        <strain evidence="3 4">DSM 21342</strain>
    </source>
</reference>
<dbReference type="EMBL" id="FXSZ01000001">
    <property type="protein sequence ID" value="SMO38756.1"/>
    <property type="molecule type" value="Genomic_DNA"/>
</dbReference>
<organism evidence="3 4">
    <name type="scientific">Solitalea koreensis</name>
    <dbReference type="NCBI Taxonomy" id="543615"/>
    <lineage>
        <taxon>Bacteria</taxon>
        <taxon>Pseudomonadati</taxon>
        <taxon>Bacteroidota</taxon>
        <taxon>Sphingobacteriia</taxon>
        <taxon>Sphingobacteriales</taxon>
        <taxon>Sphingobacteriaceae</taxon>
        <taxon>Solitalea</taxon>
    </lineage>
</organism>
<proteinExistence type="predicted"/>
<dbReference type="GO" id="GO:0009279">
    <property type="term" value="C:cell outer membrane"/>
    <property type="evidence" value="ECO:0007669"/>
    <property type="project" value="UniProtKB-SubCell"/>
</dbReference>
<gene>
    <name evidence="3" type="ORF">SAMN06265350_101442</name>
</gene>
<dbReference type="AlphaFoldDB" id="A0A521AV97"/>
<evidence type="ECO:0000313" key="3">
    <source>
        <dbReference type="EMBL" id="SMO38756.1"/>
    </source>
</evidence>
<evidence type="ECO:0000259" key="2">
    <source>
        <dbReference type="Pfam" id="PF14322"/>
    </source>
</evidence>
<dbReference type="InterPro" id="IPR033985">
    <property type="entry name" value="SusD-like_N"/>
</dbReference>
<dbReference type="SUPFAM" id="SSF48452">
    <property type="entry name" value="TPR-like"/>
    <property type="match status" value="1"/>
</dbReference>
<dbReference type="Proteomes" id="UP000315971">
    <property type="component" value="Unassembled WGS sequence"/>
</dbReference>
<keyword evidence="4" id="KW-1185">Reference proteome</keyword>
<name>A0A521AV97_9SPHI</name>
<dbReference type="InterPro" id="IPR011990">
    <property type="entry name" value="TPR-like_helical_dom_sf"/>
</dbReference>
<feature type="chain" id="PRO_5021884256" evidence="1">
    <location>
        <begin position="23"/>
        <end position="489"/>
    </location>
</feature>
<dbReference type="Pfam" id="PF14322">
    <property type="entry name" value="SusD-like_3"/>
    <property type="match status" value="1"/>
</dbReference>
<protein>
    <submittedName>
        <fullName evidence="3">SusD family protein</fullName>
    </submittedName>
</protein>
<accession>A0A521AV97</accession>
<sequence length="489" mass="54963">MKMINLKYIVVTLLLGSLVNSSCTDYLTVNPKTEMTQEVLFSTEDGFKDALSGVYVQMKATNLYGSAMTFTTIEQAVSSWDVTANTTESRLGLFNYTDVGVESSWGTIYQAEYKVIANINSILDHIDANKAVFKTPGLYETIKSECFALRAYCHLDILRLFGPVPTDVNNGNMLAYVTNFSKTPNTLLPYEAFKEALLRDLAEAEALTKDMDPFVKFSIEQLRRPDQTAELIDKDTYLAYRYLRMNYYAVKALQARAYLWFKNKEKAYECAKVVIDAKNSDGSVKFRLGTAIDMANKDYVLTCEHIFGLYDVSLYNKYSGYFANGTLKKSTSATTINSQLFGNVTTDIRAANLWELITLTSGAKAYVMKKYQVAQTASSLATDFKQIPLLRISEMYMIAIETAPSAEAQALWASFRTSRNISATTLPTDPNLFVNELLKEYRKEFFAEGQAFFAYKRLNAVKPNVLFVPAAATINYLIPLPQSETIDLD</sequence>
<feature type="domain" description="SusD-like N-terminal" evidence="2">
    <location>
        <begin position="25"/>
        <end position="168"/>
    </location>
</feature>
<evidence type="ECO:0000313" key="4">
    <source>
        <dbReference type="Proteomes" id="UP000315971"/>
    </source>
</evidence>